<evidence type="ECO:0000313" key="3">
    <source>
        <dbReference type="EMBL" id="MYL48352.1"/>
    </source>
</evidence>
<keyword evidence="1" id="KW-0732">Signal</keyword>
<evidence type="ECO:0000256" key="1">
    <source>
        <dbReference type="SAM" id="SignalP"/>
    </source>
</evidence>
<organism evidence="3 4">
    <name type="scientific">Halobacillus litoralis</name>
    <dbReference type="NCBI Taxonomy" id="45668"/>
    <lineage>
        <taxon>Bacteria</taxon>
        <taxon>Bacillati</taxon>
        <taxon>Bacillota</taxon>
        <taxon>Bacilli</taxon>
        <taxon>Bacillales</taxon>
        <taxon>Bacillaceae</taxon>
        <taxon>Halobacillus</taxon>
    </lineage>
</organism>
<reference evidence="3 4" key="1">
    <citation type="submission" date="2019-11" db="EMBL/GenBank/DDBJ databases">
        <title>Genome sequences of 17 halophilic strains isolated from different environments.</title>
        <authorList>
            <person name="Furrow R.E."/>
        </authorList>
    </citation>
    <scope>NUCLEOTIDE SEQUENCE [LARGE SCALE GENOMIC DNA]</scope>
    <source>
        <strain evidence="3 4">22505_10_Sand</strain>
    </source>
</reference>
<evidence type="ECO:0000259" key="2">
    <source>
        <dbReference type="Pfam" id="PF22599"/>
    </source>
</evidence>
<sequence>MKLIVSTLTALFLLIGCQQNANDQFNDVSMKDQEGNVLLTSSDFEEASIQEGENRVLVNVNFNNSDTPKQMTENHLNEKVHIYLGDEKIASPTIRKVIHDDSMQVAGDYTKEEAQQFVDVINQ</sequence>
<name>A0A845E0D3_9BACI</name>
<dbReference type="Pfam" id="PF22599">
    <property type="entry name" value="SecDF_P1_head"/>
    <property type="match status" value="1"/>
</dbReference>
<dbReference type="Proteomes" id="UP000447393">
    <property type="component" value="Unassembled WGS sequence"/>
</dbReference>
<dbReference type="RefSeq" id="WP_160911829.1">
    <property type="nucleotide sequence ID" value="NZ_WMEZ01000001.1"/>
</dbReference>
<accession>A0A845E0D3</accession>
<dbReference type="OrthoDB" id="2969779at2"/>
<dbReference type="PROSITE" id="PS51257">
    <property type="entry name" value="PROKAR_LIPOPROTEIN"/>
    <property type="match status" value="1"/>
</dbReference>
<dbReference type="AlphaFoldDB" id="A0A845E0D3"/>
<gene>
    <name evidence="3" type="ORF">GLV98_02610</name>
</gene>
<feature type="domain" description="SecDF P1 head subdomain" evidence="2">
    <location>
        <begin position="36"/>
        <end position="118"/>
    </location>
</feature>
<evidence type="ECO:0000313" key="4">
    <source>
        <dbReference type="Proteomes" id="UP000447393"/>
    </source>
</evidence>
<feature type="chain" id="PRO_5032484269" description="SecDF P1 head subdomain domain-containing protein" evidence="1">
    <location>
        <begin position="22"/>
        <end position="123"/>
    </location>
</feature>
<dbReference type="EMBL" id="WMEZ01000001">
    <property type="protein sequence ID" value="MYL48352.1"/>
    <property type="molecule type" value="Genomic_DNA"/>
</dbReference>
<proteinExistence type="predicted"/>
<comment type="caution">
    <text evidence="3">The sequence shown here is derived from an EMBL/GenBank/DDBJ whole genome shotgun (WGS) entry which is preliminary data.</text>
</comment>
<protein>
    <recommendedName>
        <fullName evidence="2">SecDF P1 head subdomain domain-containing protein</fullName>
    </recommendedName>
</protein>
<dbReference type="Gene3D" id="3.30.1360.200">
    <property type="match status" value="1"/>
</dbReference>
<feature type="signal peptide" evidence="1">
    <location>
        <begin position="1"/>
        <end position="21"/>
    </location>
</feature>
<dbReference type="InterPro" id="IPR054384">
    <property type="entry name" value="SecDF_P1_head"/>
</dbReference>